<organism evidence="1 2">
    <name type="scientific">Amycolatopsis oliviviridis</name>
    <dbReference type="NCBI Taxonomy" id="1471590"/>
    <lineage>
        <taxon>Bacteria</taxon>
        <taxon>Bacillati</taxon>
        <taxon>Actinomycetota</taxon>
        <taxon>Actinomycetes</taxon>
        <taxon>Pseudonocardiales</taxon>
        <taxon>Pseudonocardiaceae</taxon>
        <taxon>Amycolatopsis</taxon>
    </lineage>
</organism>
<name>A0ABQ3LY16_9PSEU</name>
<dbReference type="Proteomes" id="UP000635387">
    <property type="component" value="Unassembled WGS sequence"/>
</dbReference>
<keyword evidence="2" id="KW-1185">Reference proteome</keyword>
<evidence type="ECO:0000313" key="2">
    <source>
        <dbReference type="Proteomes" id="UP000635387"/>
    </source>
</evidence>
<accession>A0ABQ3LY16</accession>
<dbReference type="EMBL" id="BNAY01000007">
    <property type="protein sequence ID" value="GHH28603.1"/>
    <property type="molecule type" value="Genomic_DNA"/>
</dbReference>
<comment type="caution">
    <text evidence="1">The sequence shown here is derived from an EMBL/GenBank/DDBJ whole genome shotgun (WGS) entry which is preliminary data.</text>
</comment>
<reference evidence="2" key="1">
    <citation type="journal article" date="2019" name="Int. J. Syst. Evol. Microbiol.">
        <title>The Global Catalogue of Microorganisms (GCM) 10K type strain sequencing project: providing services to taxonomists for standard genome sequencing and annotation.</title>
        <authorList>
            <consortium name="The Broad Institute Genomics Platform"/>
            <consortium name="The Broad Institute Genome Sequencing Center for Infectious Disease"/>
            <person name="Wu L."/>
            <person name="Ma J."/>
        </authorList>
    </citation>
    <scope>NUCLEOTIDE SEQUENCE [LARGE SCALE GENOMIC DNA]</scope>
    <source>
        <strain evidence="2">CGMCC 4.7683</strain>
    </source>
</reference>
<proteinExistence type="predicted"/>
<sequence>MRRRPAVRVRRALIPNRGIPFQVRLPFHPLASATALSSLVLAVVVGAMAHSADTSGKAPSEFLFVSDGSDELAAATEAALRTTSVPEHRISVLVGPGTRPLCES</sequence>
<gene>
    <name evidence="1" type="ORF">GCM10017790_59700</name>
</gene>
<evidence type="ECO:0000313" key="1">
    <source>
        <dbReference type="EMBL" id="GHH28603.1"/>
    </source>
</evidence>
<protein>
    <submittedName>
        <fullName evidence="1">Uncharacterized protein</fullName>
    </submittedName>
</protein>